<reference evidence="5" key="1">
    <citation type="journal article" date="2021" name="ISME J.">
        <title>Evolutionary origin and ecological implication of a unique nif island in free-living Bradyrhizobium lineages.</title>
        <authorList>
            <person name="Tao J."/>
        </authorList>
    </citation>
    <scope>NUCLEOTIDE SEQUENCE [LARGE SCALE GENOMIC DNA]</scope>
    <source>
        <strain evidence="5">SZCCT0094</strain>
    </source>
</reference>
<evidence type="ECO:0000256" key="2">
    <source>
        <dbReference type="ARBA" id="ARBA00023033"/>
    </source>
</evidence>
<organism evidence="4 5">
    <name type="scientific">Bradyrhizobium denitrificans</name>
    <dbReference type="NCBI Taxonomy" id="2734912"/>
    <lineage>
        <taxon>Bacteria</taxon>
        <taxon>Pseudomonadati</taxon>
        <taxon>Pseudomonadota</taxon>
        <taxon>Alphaproteobacteria</taxon>
        <taxon>Hyphomicrobiales</taxon>
        <taxon>Nitrobacteraceae</taxon>
        <taxon>Bradyrhizobium</taxon>
    </lineage>
</organism>
<dbReference type="RefSeq" id="WP_012042848.1">
    <property type="nucleotide sequence ID" value="NZ_JABFDP010000012.1"/>
</dbReference>
<keyword evidence="5" id="KW-1185">Reference proteome</keyword>
<sequence>MKAIIVGGGIGGLTTALMLRARGIDCELFEQADAIRELGVGINTLPHAIRELAQLGLLDRLDEVAIRTYELFYLTRRGQEVWHETRGVEAGHDVPQFSIHRGRLQSVIHQAVMQRLGPDKVHTGCRLGAFTQDEGGVTAYFFDRSGAHVHTVRGDVLIGADGIHSKVRQTLFPNEGAPCWNGLMLWRGATDWPVFLTGRSMIIAGGLNAKAVIYPIAEGSSPATRLTNWAVLVRIGDANTTPPRREDWSRLGKADELMPHVNGFSIPQVDFAAMVRATPEFWEYPCCDRDPLPYWSSGRVTLLGDAAHPMYPVGSNGASQAILDARALADALARSEHPRQALMAYEQKRLPMTADIVASNRRGGPEGVIDAVEQLAPQGFTDINTILNYEAREAIVRGYASRAGFAARMVTRQAS</sequence>
<keyword evidence="2" id="KW-0503">Monooxygenase</keyword>
<proteinExistence type="predicted"/>
<name>A0ABS5G754_9BRAD</name>
<dbReference type="Gene3D" id="3.30.9.30">
    <property type="match status" value="1"/>
</dbReference>
<dbReference type="SUPFAM" id="SSF51905">
    <property type="entry name" value="FAD/NAD(P)-binding domain"/>
    <property type="match status" value="1"/>
</dbReference>
<protein>
    <submittedName>
        <fullName evidence="4">Flavin-dependent oxidoreductase</fullName>
    </submittedName>
</protein>
<dbReference type="Pfam" id="PF01494">
    <property type="entry name" value="FAD_binding_3"/>
    <property type="match status" value="2"/>
</dbReference>
<dbReference type="EMBL" id="JAFCLK010000012">
    <property type="protein sequence ID" value="MBR1137005.1"/>
    <property type="molecule type" value="Genomic_DNA"/>
</dbReference>
<gene>
    <name evidence="4" type="ORF">JQ619_14620</name>
</gene>
<dbReference type="Gene3D" id="3.50.50.60">
    <property type="entry name" value="FAD/NAD(P)-binding domain"/>
    <property type="match status" value="1"/>
</dbReference>
<dbReference type="NCBIfam" id="NF005720">
    <property type="entry name" value="PRK07538.1"/>
    <property type="match status" value="1"/>
</dbReference>
<dbReference type="InterPro" id="IPR036188">
    <property type="entry name" value="FAD/NAD-bd_sf"/>
</dbReference>
<feature type="domain" description="FAD-binding" evidence="3">
    <location>
        <begin position="2"/>
        <end position="171"/>
    </location>
</feature>
<dbReference type="PRINTS" id="PR00420">
    <property type="entry name" value="RNGMNOXGNASE"/>
</dbReference>
<evidence type="ECO:0000313" key="5">
    <source>
        <dbReference type="Proteomes" id="UP001314635"/>
    </source>
</evidence>
<dbReference type="PANTHER" id="PTHR13789:SF268">
    <property type="entry name" value="5-METHYLPHENAZINE-1-CARBOXYLATE 1-MONOOXYGENASE"/>
    <property type="match status" value="1"/>
</dbReference>
<comment type="caution">
    <text evidence="4">The sequence shown here is derived from an EMBL/GenBank/DDBJ whole genome shotgun (WGS) entry which is preliminary data.</text>
</comment>
<dbReference type="InterPro" id="IPR050493">
    <property type="entry name" value="FAD-dep_Monooxygenase_BioMet"/>
</dbReference>
<keyword evidence="1" id="KW-0560">Oxidoreductase</keyword>
<evidence type="ECO:0000313" key="4">
    <source>
        <dbReference type="EMBL" id="MBR1137005.1"/>
    </source>
</evidence>
<dbReference type="Proteomes" id="UP001314635">
    <property type="component" value="Unassembled WGS sequence"/>
</dbReference>
<accession>A0ABS5G754</accession>
<dbReference type="PANTHER" id="PTHR13789">
    <property type="entry name" value="MONOOXYGENASE"/>
    <property type="match status" value="1"/>
</dbReference>
<dbReference type="InterPro" id="IPR002938">
    <property type="entry name" value="FAD-bd"/>
</dbReference>
<evidence type="ECO:0000259" key="3">
    <source>
        <dbReference type="Pfam" id="PF01494"/>
    </source>
</evidence>
<dbReference type="SUPFAM" id="SSF54373">
    <property type="entry name" value="FAD-linked reductases, C-terminal domain"/>
    <property type="match status" value="1"/>
</dbReference>
<evidence type="ECO:0000256" key="1">
    <source>
        <dbReference type="ARBA" id="ARBA00023002"/>
    </source>
</evidence>
<feature type="domain" description="FAD-binding" evidence="3">
    <location>
        <begin position="295"/>
        <end position="358"/>
    </location>
</feature>